<dbReference type="EMBL" id="VLJV01000001">
    <property type="protein sequence ID" value="TWH21177.1"/>
    <property type="molecule type" value="Genomic_DNA"/>
</dbReference>
<reference evidence="6 7" key="1">
    <citation type="submission" date="2019-07" db="EMBL/GenBank/DDBJ databases">
        <title>R&amp;d 2014.</title>
        <authorList>
            <person name="Klenk H.-P."/>
        </authorList>
    </citation>
    <scope>NUCLEOTIDE SEQUENCE [LARGE SCALE GENOMIC DNA]</scope>
    <source>
        <strain evidence="6 7">DSM 43194</strain>
    </source>
</reference>
<dbReference type="SMR" id="A0A660CH28"/>
<feature type="signal peptide" evidence="4">
    <location>
        <begin position="1"/>
        <end position="29"/>
    </location>
</feature>
<name>A0A660CH28_9PSEU</name>
<sequence length="288" mass="30766">MRRTKVTTLLSAAALALATAVAGPTTALAQDASPYQHGPDPTEDSIEAPRGPFDVDETSVSSLVSGFGGGTIYYPTATDEGTFAAIAISPGYTAGQSSIAWLGPRLASQGFVVFTIDTNSRYDQPGSRADQLNAALDYLVERSDVSDRIDPERLGVAGHSMGGGGSLEAATENSDIDAVVPFTPWHTTKNFSGLSTPTFIIGGESDSVAPVSRHAEPFYESIPDSTDKAYMELGRASHFFPNSPNTTMAKYTLSWFKLFLDEDERYAQFLCPAPDDSAISDYRDTCPY</sequence>
<evidence type="ECO:0000256" key="4">
    <source>
        <dbReference type="SAM" id="SignalP"/>
    </source>
</evidence>
<accession>A0A660CH28</accession>
<evidence type="ECO:0000256" key="2">
    <source>
        <dbReference type="ARBA" id="ARBA00022801"/>
    </source>
</evidence>
<feature type="region of interest" description="Disordered" evidence="3">
    <location>
        <begin position="30"/>
        <end position="51"/>
    </location>
</feature>
<feature type="domain" description="PET hydrolase/cutinase-like" evidence="5">
    <location>
        <begin position="30"/>
        <end position="287"/>
    </location>
</feature>
<dbReference type="PANTHER" id="PTHR22946">
    <property type="entry name" value="DIENELACTONE HYDROLASE DOMAIN-CONTAINING PROTEIN-RELATED"/>
    <property type="match status" value="1"/>
</dbReference>
<feature type="chain" id="PRO_5025011241" evidence="4">
    <location>
        <begin position="30"/>
        <end position="288"/>
    </location>
</feature>
<comment type="similarity">
    <text evidence="1">Belongs to the AB hydrolase superfamily.</text>
</comment>
<dbReference type="Pfam" id="PF12740">
    <property type="entry name" value="PETase"/>
    <property type="match status" value="1"/>
</dbReference>
<dbReference type="InterPro" id="IPR050261">
    <property type="entry name" value="FrsA_esterase"/>
</dbReference>
<dbReference type="Proteomes" id="UP000317303">
    <property type="component" value="Unassembled WGS sequence"/>
</dbReference>
<evidence type="ECO:0000259" key="5">
    <source>
        <dbReference type="Pfam" id="PF12740"/>
    </source>
</evidence>
<gene>
    <name evidence="6" type="ORF">JD82_03031</name>
</gene>
<dbReference type="Gene3D" id="3.40.50.1820">
    <property type="entry name" value="alpha/beta hydrolase"/>
    <property type="match status" value="1"/>
</dbReference>
<comment type="caution">
    <text evidence="6">The sequence shown here is derived from an EMBL/GenBank/DDBJ whole genome shotgun (WGS) entry which is preliminary data.</text>
</comment>
<dbReference type="AlphaFoldDB" id="A0A660CH28"/>
<dbReference type="OrthoDB" id="1466228at2"/>
<proteinExistence type="inferred from homology"/>
<dbReference type="RefSeq" id="WP_030532193.1">
    <property type="nucleotide sequence ID" value="NZ_JOIJ01000007.1"/>
</dbReference>
<dbReference type="InterPro" id="IPR029058">
    <property type="entry name" value="AB_hydrolase_fold"/>
</dbReference>
<dbReference type="GO" id="GO:0052689">
    <property type="term" value="F:carboxylic ester hydrolase activity"/>
    <property type="evidence" value="ECO:0007669"/>
    <property type="project" value="UniProtKB-ARBA"/>
</dbReference>
<keyword evidence="7" id="KW-1185">Reference proteome</keyword>
<protein>
    <submittedName>
        <fullName evidence="6">Dienelactone hydrolase</fullName>
    </submittedName>
</protein>
<dbReference type="PANTHER" id="PTHR22946:SF9">
    <property type="entry name" value="POLYKETIDE TRANSFERASE AF380"/>
    <property type="match status" value="1"/>
</dbReference>
<evidence type="ECO:0000313" key="6">
    <source>
        <dbReference type="EMBL" id="TWH21177.1"/>
    </source>
</evidence>
<dbReference type="InterPro" id="IPR041127">
    <property type="entry name" value="PET_hydrolase/cutinase-like"/>
</dbReference>
<evidence type="ECO:0000313" key="7">
    <source>
        <dbReference type="Proteomes" id="UP000317303"/>
    </source>
</evidence>
<organism evidence="6 7">
    <name type="scientific">Prauserella rugosa</name>
    <dbReference type="NCBI Taxonomy" id="43354"/>
    <lineage>
        <taxon>Bacteria</taxon>
        <taxon>Bacillati</taxon>
        <taxon>Actinomycetota</taxon>
        <taxon>Actinomycetes</taxon>
        <taxon>Pseudonocardiales</taxon>
        <taxon>Pseudonocardiaceae</taxon>
        <taxon>Prauserella</taxon>
    </lineage>
</organism>
<keyword evidence="4" id="KW-0732">Signal</keyword>
<keyword evidence="2 6" id="KW-0378">Hydrolase</keyword>
<dbReference type="SUPFAM" id="SSF53474">
    <property type="entry name" value="alpha/beta-Hydrolases"/>
    <property type="match status" value="1"/>
</dbReference>
<evidence type="ECO:0000256" key="1">
    <source>
        <dbReference type="ARBA" id="ARBA00008645"/>
    </source>
</evidence>
<evidence type="ECO:0000256" key="3">
    <source>
        <dbReference type="SAM" id="MobiDB-lite"/>
    </source>
</evidence>